<dbReference type="EMBL" id="BLLF01000983">
    <property type="protein sequence ID" value="GFH16354.1"/>
    <property type="molecule type" value="Genomic_DNA"/>
</dbReference>
<proteinExistence type="predicted"/>
<dbReference type="AlphaFoldDB" id="A0A699ZBT3"/>
<feature type="non-terminal residue" evidence="1">
    <location>
        <position position="1"/>
    </location>
</feature>
<comment type="caution">
    <text evidence="1">The sequence shown here is derived from an EMBL/GenBank/DDBJ whole genome shotgun (WGS) entry which is preliminary data.</text>
</comment>
<feature type="non-terminal residue" evidence="1">
    <location>
        <position position="192"/>
    </location>
</feature>
<evidence type="ECO:0000313" key="2">
    <source>
        <dbReference type="Proteomes" id="UP000485058"/>
    </source>
</evidence>
<accession>A0A699ZBT3</accession>
<gene>
    <name evidence="1" type="ORF">HaLaN_12756</name>
</gene>
<name>A0A699ZBT3_HAELA</name>
<organism evidence="1 2">
    <name type="scientific">Haematococcus lacustris</name>
    <name type="common">Green alga</name>
    <name type="synonym">Haematococcus pluvialis</name>
    <dbReference type="NCBI Taxonomy" id="44745"/>
    <lineage>
        <taxon>Eukaryota</taxon>
        <taxon>Viridiplantae</taxon>
        <taxon>Chlorophyta</taxon>
        <taxon>core chlorophytes</taxon>
        <taxon>Chlorophyceae</taxon>
        <taxon>CS clade</taxon>
        <taxon>Chlamydomonadales</taxon>
        <taxon>Haematococcaceae</taxon>
        <taxon>Haematococcus</taxon>
    </lineage>
</organism>
<reference evidence="1 2" key="1">
    <citation type="submission" date="2020-02" db="EMBL/GenBank/DDBJ databases">
        <title>Draft genome sequence of Haematococcus lacustris strain NIES-144.</title>
        <authorList>
            <person name="Morimoto D."/>
            <person name="Nakagawa S."/>
            <person name="Yoshida T."/>
            <person name="Sawayama S."/>
        </authorList>
    </citation>
    <scope>NUCLEOTIDE SEQUENCE [LARGE SCALE GENOMIC DNA]</scope>
    <source>
        <strain evidence="1 2">NIES-144</strain>
    </source>
</reference>
<sequence>MATSEHCWDFSHASLDGGPYDEGKLLPDLSALPDDLSLARKTLRRLPEVLPRWPEDSPEGREREWYSRHNANKQHINGCGLASSGPRPADCGLPGVARHKQYADRTYKANSGSKAAKEVVKVDILFLIYSSEVKANWAQKRPQLLAAATQLSSPDPLLLLELQSCAAAPQATPLQPAAAQPQWEELTFPSVH</sequence>
<dbReference type="Proteomes" id="UP000485058">
    <property type="component" value="Unassembled WGS sequence"/>
</dbReference>
<evidence type="ECO:0000313" key="1">
    <source>
        <dbReference type="EMBL" id="GFH16354.1"/>
    </source>
</evidence>
<keyword evidence="2" id="KW-1185">Reference proteome</keyword>
<protein>
    <submittedName>
        <fullName evidence="1">Uncharacterized protein</fullName>
    </submittedName>
</protein>